<name>A0ABR7SRG8_9ACTN</name>
<evidence type="ECO:0000256" key="1">
    <source>
        <dbReference type="SAM" id="Phobius"/>
    </source>
</evidence>
<dbReference type="EMBL" id="JACTVJ010000023">
    <property type="protein sequence ID" value="MBC9718101.1"/>
    <property type="molecule type" value="Genomic_DNA"/>
</dbReference>
<accession>A0ABR7SRG8</accession>
<protein>
    <recommendedName>
        <fullName evidence="4">DUF58 domain-containing protein</fullName>
    </recommendedName>
</protein>
<sequence length="502" mass="53579">MRRMPGEAAIGAARSAAFVARQGALARRMGRWALVLFVVGVAAGLAGGEGDEGPLVAMTVTCLLGCILVLLMRGAYGIHVRRTRHVLGSHPWTVCVAVVTPAFWGRPTCAVRDPYTGEPVALSVVTAPLGKQLPLPPGVPGVLWWCGSPSGRGAIARPGGDFPFRVRPVRGEAARRRVIAEALDQGLLDRTPPDPVPRPVPPVVQFPPRRPLFRWVALLGLVPAGLGLARYLASEGDPDVNDGLGMAGFALIGIGLIGAVVRTMLEIRAYATRPNVPALPSPPTTQDASGLTAAPDADLSYGTLSAFAHGQMLPPTGKEQPRRPDVRSLPWWRVRALLELSSLRNALLQSTAAAVTTGIWWWSGRHTLLPFAALLAIGATVDGVRAVRGVPAARALARAARSPHTLTRRYVLLHEAQYEGVSLVLFPLDAEAETLPESILDINFPGPAQHPHRGLPAPTGTVELHYVQEDLEPRIQVPCIEGQVLWPQSAPAAFEQIRTKFG</sequence>
<reference evidence="2 3" key="1">
    <citation type="submission" date="2020-08" db="EMBL/GenBank/DDBJ databases">
        <title>Genemic of Streptomyces polyaspartic.</title>
        <authorList>
            <person name="Liu W."/>
        </authorList>
    </citation>
    <scope>NUCLEOTIDE SEQUENCE [LARGE SCALE GENOMIC DNA]</scope>
    <source>
        <strain evidence="2 3">TRM66268-LWL</strain>
    </source>
</reference>
<dbReference type="Proteomes" id="UP000642284">
    <property type="component" value="Unassembled WGS sequence"/>
</dbReference>
<gene>
    <name evidence="2" type="ORF">H9Y04_36805</name>
</gene>
<feature type="transmembrane region" description="Helical" evidence="1">
    <location>
        <begin position="29"/>
        <end position="48"/>
    </location>
</feature>
<feature type="transmembrane region" description="Helical" evidence="1">
    <location>
        <begin position="244"/>
        <end position="265"/>
    </location>
</feature>
<evidence type="ECO:0000313" key="2">
    <source>
        <dbReference type="EMBL" id="MBC9718101.1"/>
    </source>
</evidence>
<feature type="transmembrane region" description="Helical" evidence="1">
    <location>
        <begin position="54"/>
        <end position="76"/>
    </location>
</feature>
<evidence type="ECO:0000313" key="3">
    <source>
        <dbReference type="Proteomes" id="UP000642284"/>
    </source>
</evidence>
<keyword evidence="1" id="KW-1133">Transmembrane helix</keyword>
<keyword evidence="1" id="KW-0812">Transmembrane</keyword>
<comment type="caution">
    <text evidence="2">The sequence shown here is derived from an EMBL/GenBank/DDBJ whole genome shotgun (WGS) entry which is preliminary data.</text>
</comment>
<proteinExistence type="predicted"/>
<keyword evidence="3" id="KW-1185">Reference proteome</keyword>
<keyword evidence="1" id="KW-0472">Membrane</keyword>
<dbReference type="RefSeq" id="WP_187818532.1">
    <property type="nucleotide sequence ID" value="NZ_JACTVJ010000023.1"/>
</dbReference>
<feature type="transmembrane region" description="Helical" evidence="1">
    <location>
        <begin position="212"/>
        <end position="232"/>
    </location>
</feature>
<organism evidence="2 3">
    <name type="scientific">Streptomyces polyasparticus</name>
    <dbReference type="NCBI Taxonomy" id="2767826"/>
    <lineage>
        <taxon>Bacteria</taxon>
        <taxon>Bacillati</taxon>
        <taxon>Actinomycetota</taxon>
        <taxon>Actinomycetes</taxon>
        <taxon>Kitasatosporales</taxon>
        <taxon>Streptomycetaceae</taxon>
        <taxon>Streptomyces</taxon>
    </lineage>
</organism>
<evidence type="ECO:0008006" key="4">
    <source>
        <dbReference type="Google" id="ProtNLM"/>
    </source>
</evidence>